<dbReference type="Gene3D" id="3.40.50.720">
    <property type="entry name" value="NAD(P)-binding Rossmann-like Domain"/>
    <property type="match status" value="1"/>
</dbReference>
<feature type="domain" description="THIF-type NAD/FAD binding fold" evidence="1">
    <location>
        <begin position="6"/>
        <end position="235"/>
    </location>
</feature>
<dbReference type="InterPro" id="IPR035985">
    <property type="entry name" value="Ubiquitin-activating_enz"/>
</dbReference>
<comment type="caution">
    <text evidence="2">The sequence shown here is derived from an EMBL/GenBank/DDBJ whole genome shotgun (WGS) entry which is preliminary data.</text>
</comment>
<dbReference type="SUPFAM" id="SSF69572">
    <property type="entry name" value="Activating enzymes of the ubiquitin-like proteins"/>
    <property type="match status" value="1"/>
</dbReference>
<evidence type="ECO:0000313" key="3">
    <source>
        <dbReference type="Proteomes" id="UP000050911"/>
    </source>
</evidence>
<accession>A0A0R1HRC7</accession>
<dbReference type="InterPro" id="IPR045886">
    <property type="entry name" value="ThiF/MoeB/HesA"/>
</dbReference>
<name>A0A0R1HRC7_9LACO</name>
<sequence length="339" mass="37849">MPDRFDRQKRVKVIGEPGQRRIEQATVIIAGVGALGTYAAAQLIRAGVAGLILVDPDVVTLTNLQRQALFTEADVGELKVTAAKRHLLEINHSAHIQVVPESIDRSFFEDHPATLVLDCLDNYTARDTINQAALAGHFDYIFASCAGTFGSVMPVSPTHHACLNCLYPNLAELKQTDCDLIGVNTALVPLVSALQVSLALHYLVDRASVQFDRLYTFDNWTMTQQTFRVQKADQCAMCHRLTWPVPTDTSDTLQVLCGTQTYQVTHALLPSLPLIEQHLENQKVPYKRFKTFLSFNWDGYTISLFKNQKLLLYGVSDLEAATRLYQTIKTAFNQEVIQP</sequence>
<dbReference type="AlphaFoldDB" id="A0A0R1HRC7"/>
<dbReference type="PANTHER" id="PTHR43267:SF1">
    <property type="entry name" value="TRNA THREONYLCARBAMOYLADENOSINE DEHYDRATASE"/>
    <property type="match status" value="1"/>
</dbReference>
<gene>
    <name evidence="2" type="ORF">FC96_GL000105</name>
</gene>
<reference evidence="2 3" key="1">
    <citation type="journal article" date="2015" name="Genome Announc.">
        <title>Expanding the biotechnology potential of lactobacilli through comparative genomics of 213 strains and associated genera.</title>
        <authorList>
            <person name="Sun Z."/>
            <person name="Harris H.M."/>
            <person name="McCann A."/>
            <person name="Guo C."/>
            <person name="Argimon S."/>
            <person name="Zhang W."/>
            <person name="Yang X."/>
            <person name="Jeffery I.B."/>
            <person name="Cooney J.C."/>
            <person name="Kagawa T.F."/>
            <person name="Liu W."/>
            <person name="Song Y."/>
            <person name="Salvetti E."/>
            <person name="Wrobel A."/>
            <person name="Rasinkangas P."/>
            <person name="Parkhill J."/>
            <person name="Rea M.C."/>
            <person name="O'Sullivan O."/>
            <person name="Ritari J."/>
            <person name="Douillard F.P."/>
            <person name="Paul Ross R."/>
            <person name="Yang R."/>
            <person name="Briner A.E."/>
            <person name="Felis G.E."/>
            <person name="de Vos W.M."/>
            <person name="Barrangou R."/>
            <person name="Klaenhammer T.R."/>
            <person name="Caufield P.W."/>
            <person name="Cui Y."/>
            <person name="Zhang H."/>
            <person name="O'Toole P.W."/>
        </authorList>
    </citation>
    <scope>NUCLEOTIDE SEQUENCE [LARGE SCALE GENOMIC DNA]</scope>
    <source>
        <strain evidence="2 3">JCM 15530</strain>
    </source>
</reference>
<dbReference type="Proteomes" id="UP000050911">
    <property type="component" value="Unassembled WGS sequence"/>
</dbReference>
<evidence type="ECO:0000313" key="2">
    <source>
        <dbReference type="EMBL" id="KRK49184.1"/>
    </source>
</evidence>
<keyword evidence="3" id="KW-1185">Reference proteome</keyword>
<dbReference type="PANTHER" id="PTHR43267">
    <property type="entry name" value="TRNA THREONYLCARBAMOYLADENOSINE DEHYDRATASE"/>
    <property type="match status" value="1"/>
</dbReference>
<dbReference type="CDD" id="cd00757">
    <property type="entry name" value="ThiF_MoeB_HesA_family"/>
    <property type="match status" value="1"/>
</dbReference>
<proteinExistence type="predicted"/>
<dbReference type="GO" id="GO:0008641">
    <property type="term" value="F:ubiquitin-like modifier activating enzyme activity"/>
    <property type="evidence" value="ECO:0007669"/>
    <property type="project" value="InterPro"/>
</dbReference>
<dbReference type="InterPro" id="IPR000594">
    <property type="entry name" value="ThiF_NAD_FAD-bd"/>
</dbReference>
<dbReference type="Pfam" id="PF00899">
    <property type="entry name" value="ThiF"/>
    <property type="match status" value="1"/>
</dbReference>
<organism evidence="2 3">
    <name type="scientific">Secundilactobacillus kimchicus JCM 15530</name>
    <dbReference type="NCBI Taxonomy" id="1302272"/>
    <lineage>
        <taxon>Bacteria</taxon>
        <taxon>Bacillati</taxon>
        <taxon>Bacillota</taxon>
        <taxon>Bacilli</taxon>
        <taxon>Lactobacillales</taxon>
        <taxon>Lactobacillaceae</taxon>
        <taxon>Secundilactobacillus</taxon>
    </lineage>
</organism>
<dbReference type="GO" id="GO:0061504">
    <property type="term" value="P:cyclic threonylcarbamoyladenosine biosynthetic process"/>
    <property type="evidence" value="ECO:0007669"/>
    <property type="project" value="TreeGrafter"/>
</dbReference>
<evidence type="ECO:0000259" key="1">
    <source>
        <dbReference type="Pfam" id="PF00899"/>
    </source>
</evidence>
<dbReference type="EMBL" id="AZCX01000001">
    <property type="protein sequence ID" value="KRK49184.1"/>
    <property type="molecule type" value="Genomic_DNA"/>
</dbReference>
<dbReference type="RefSeq" id="WP_056941614.1">
    <property type="nucleotide sequence ID" value="NZ_AZCX01000001.1"/>
</dbReference>
<dbReference type="PATRIC" id="fig|1302272.5.peg.103"/>
<dbReference type="GO" id="GO:0061503">
    <property type="term" value="F:tRNA threonylcarbamoyladenosine dehydratase"/>
    <property type="evidence" value="ECO:0007669"/>
    <property type="project" value="TreeGrafter"/>
</dbReference>
<dbReference type="OrthoDB" id="9804286at2"/>
<protein>
    <submittedName>
        <fullName evidence="2">ThiF family protein</fullName>
    </submittedName>
</protein>
<dbReference type="STRING" id="1302272.FC96_GL000105"/>